<dbReference type="GO" id="GO:0005576">
    <property type="term" value="C:extracellular region"/>
    <property type="evidence" value="ECO:0007669"/>
    <property type="project" value="UniProtKB-SubCell"/>
</dbReference>
<dbReference type="InterPro" id="IPR006644">
    <property type="entry name" value="Cadg"/>
</dbReference>
<dbReference type="SMART" id="SM00736">
    <property type="entry name" value="CADG"/>
    <property type="match status" value="1"/>
</dbReference>
<evidence type="ECO:0000313" key="19">
    <source>
        <dbReference type="Proteomes" id="UP000230423"/>
    </source>
</evidence>
<dbReference type="GO" id="GO:0042383">
    <property type="term" value="C:sarcolemma"/>
    <property type="evidence" value="ECO:0007669"/>
    <property type="project" value="UniProtKB-SubCell"/>
</dbReference>
<comment type="subcellular location">
    <subcellularLocation>
        <location evidence="1">Cell membrane</location>
        <location evidence="1">Sarcolemma</location>
    </subcellularLocation>
    <subcellularLocation>
        <location evidence="3">Nucleus</location>
        <location evidence="3">Nucleoplasm</location>
    </subcellularLocation>
    <subcellularLocation>
        <location evidence="13">Postsynaptic cell membrane</location>
    </subcellularLocation>
    <subcellularLocation>
        <location evidence="2">Secreted</location>
        <location evidence="2">Extracellular space</location>
    </subcellularLocation>
</comment>
<dbReference type="SUPFAM" id="SSF49313">
    <property type="entry name" value="Cadherin-like"/>
    <property type="match status" value="1"/>
</dbReference>
<keyword evidence="15" id="KW-1133">Transmembrane helix</keyword>
<evidence type="ECO:0000256" key="14">
    <source>
        <dbReference type="SAM" id="MobiDB-lite"/>
    </source>
</evidence>
<keyword evidence="4" id="KW-0597">Phosphoprotein</keyword>
<evidence type="ECO:0000256" key="1">
    <source>
        <dbReference type="ARBA" id="ARBA00004135"/>
    </source>
</evidence>
<sequence>MWVVFLLLPVLGIVSAVSQEAIYVGQVYQKPLSQKDRVSGGDGGKLPSWLMLRDGILEGIPGERDVGKHTIKTFSRSDGEKLLELVVKEDFRNPCGSEDTYWVEALFENDGPVACGDNLDTATDEMDVILTAVENIEHEIYVVLTHGRVVQPPNDVIVESSTPGKVTTTTRESTTSRTTRKVDNPPVKLNSLSAFSCVRGVYCEMTIPESTFKDVEDGDTFKLRLSVQPIGKKDSWMFYDHKKIKGVPMEEGEHEFRLEARDKAGQMASAPFKVSVTPSFPFNHLVTLELDTPVLRFSRPSSLSSFAHQLANAFRSKPDAITIRNITGNSTKTQVSWSNNTVPHKTCARDALDNIRFTMLTRQRSQTKIEFVKQIGSQFHVRKASLDLHGSCVDKEVEMVSTAPTMEATDQAAFPWMVLIGVLLLLLLLAILILAVCSAMRRNKKKEKPSDYMGKGMPVVFPEEVAEDVEMAHAATPMLTKEERPPFKVSQHENPLYKPPPPLAAASPRLGSAAPVPNQRMPPSYVPP</sequence>
<dbReference type="GO" id="GO:0002009">
    <property type="term" value="P:morphogenesis of an epithelium"/>
    <property type="evidence" value="ECO:0007669"/>
    <property type="project" value="TreeGrafter"/>
</dbReference>
<dbReference type="PROSITE" id="PS51699">
    <property type="entry name" value="SEA_DG"/>
    <property type="match status" value="1"/>
</dbReference>
<comment type="function">
    <text evidence="9">Transmembrane protein that plays important roles in connecting the extracellular matrix to the cytoskeleton. Acts as a cell adhesion receptor in both muscle and non-muscle tissues. Receptor for both DMD and UTRN and, through these interactions, scaffolds axin to the cytoskeleton. Also functions in cell adhesion-mediated signaling and implicated in cell polarity.</text>
</comment>
<keyword evidence="7" id="KW-0628">Postsynaptic cell membrane</keyword>
<dbReference type="GO" id="GO:0016011">
    <property type="term" value="C:dystroglycan complex"/>
    <property type="evidence" value="ECO:0007669"/>
    <property type="project" value="TreeGrafter"/>
</dbReference>
<comment type="function">
    <text evidence="8">The dystroglycan complex is involved in a number of processes including laminin and basement membrane assembly, sarcolemmal stability, cell survival, peripheral nerve myelination, nodal structure, cell migration, and epithelial polarization.</text>
</comment>
<organism evidence="18 19">
    <name type="scientific">Teladorsagia circumcincta</name>
    <name type="common">Brown stomach worm</name>
    <name type="synonym">Ostertagia circumcincta</name>
    <dbReference type="NCBI Taxonomy" id="45464"/>
    <lineage>
        <taxon>Eukaryota</taxon>
        <taxon>Metazoa</taxon>
        <taxon>Ecdysozoa</taxon>
        <taxon>Nematoda</taxon>
        <taxon>Chromadorea</taxon>
        <taxon>Rhabditida</taxon>
        <taxon>Rhabditina</taxon>
        <taxon>Rhabditomorpha</taxon>
        <taxon>Strongyloidea</taxon>
        <taxon>Trichostrongylidae</taxon>
        <taxon>Teladorsagia</taxon>
    </lineage>
</organism>
<reference evidence="18 19" key="1">
    <citation type="submission" date="2015-09" db="EMBL/GenBank/DDBJ databases">
        <title>Draft genome of the parasitic nematode Teladorsagia circumcincta isolate WARC Sus (inbred).</title>
        <authorList>
            <person name="Mitreva M."/>
        </authorList>
    </citation>
    <scope>NUCLEOTIDE SEQUENCE [LARGE SCALE GENOMIC DNA]</scope>
    <source>
        <strain evidence="18 19">S</strain>
    </source>
</reference>
<feature type="transmembrane region" description="Helical" evidence="15">
    <location>
        <begin position="414"/>
        <end position="437"/>
    </location>
</feature>
<feature type="compositionally biased region" description="Low complexity" evidence="14">
    <location>
        <begin position="167"/>
        <end position="177"/>
    </location>
</feature>
<evidence type="ECO:0000256" key="5">
    <source>
        <dbReference type="ARBA" id="ARBA00023018"/>
    </source>
</evidence>
<dbReference type="GO" id="GO:0043236">
    <property type="term" value="F:laminin binding"/>
    <property type="evidence" value="ECO:0007669"/>
    <property type="project" value="TreeGrafter"/>
</dbReference>
<feature type="compositionally biased region" description="Low complexity" evidence="14">
    <location>
        <begin position="504"/>
        <end position="515"/>
    </location>
</feature>
<dbReference type="InterPro" id="IPR015919">
    <property type="entry name" value="Cadherin-like_sf"/>
</dbReference>
<proteinExistence type="predicted"/>
<protein>
    <recommendedName>
        <fullName evidence="10">Dystroglycan 1</fullName>
    </recommendedName>
    <alternativeName>
        <fullName evidence="12">Dystroglycan</fullName>
    </alternativeName>
    <alternativeName>
        <fullName evidence="11">Dystrophin-associated glycoprotein 1</fullName>
    </alternativeName>
</protein>
<evidence type="ECO:0000256" key="10">
    <source>
        <dbReference type="ARBA" id="ARBA00026224"/>
    </source>
</evidence>
<evidence type="ECO:0000256" key="16">
    <source>
        <dbReference type="SAM" id="SignalP"/>
    </source>
</evidence>
<evidence type="ECO:0000256" key="6">
    <source>
        <dbReference type="ARBA" id="ARBA00023242"/>
    </source>
</evidence>
<dbReference type="InterPro" id="IPR013783">
    <property type="entry name" value="Ig-like_fold"/>
</dbReference>
<dbReference type="Gene3D" id="2.60.40.10">
    <property type="entry name" value="Immunoglobulins"/>
    <property type="match status" value="1"/>
</dbReference>
<dbReference type="PANTHER" id="PTHR21559:SF21">
    <property type="entry name" value="DYSTROGLYCAN 1"/>
    <property type="match status" value="1"/>
</dbReference>
<evidence type="ECO:0000256" key="9">
    <source>
        <dbReference type="ARBA" id="ARBA00024991"/>
    </source>
</evidence>
<accession>A0A2G9UGQ4</accession>
<dbReference type="AlphaFoldDB" id="A0A2G9UGQ4"/>
<evidence type="ECO:0000313" key="18">
    <source>
        <dbReference type="EMBL" id="PIO68680.1"/>
    </source>
</evidence>
<name>A0A2G9UGQ4_TELCI</name>
<evidence type="ECO:0000256" key="15">
    <source>
        <dbReference type="SAM" id="Phobius"/>
    </source>
</evidence>
<keyword evidence="16" id="KW-0732">Signal</keyword>
<evidence type="ECO:0000256" key="2">
    <source>
        <dbReference type="ARBA" id="ARBA00004239"/>
    </source>
</evidence>
<feature type="domain" description="Peptidase S72" evidence="17">
    <location>
        <begin position="281"/>
        <end position="391"/>
    </location>
</feature>
<keyword evidence="15" id="KW-0472">Membrane</keyword>
<keyword evidence="15" id="KW-0812">Transmembrane</keyword>
<feature type="signal peptide" evidence="16">
    <location>
        <begin position="1"/>
        <end position="16"/>
    </location>
</feature>
<dbReference type="GO" id="GO:0045211">
    <property type="term" value="C:postsynaptic membrane"/>
    <property type="evidence" value="ECO:0007669"/>
    <property type="project" value="UniProtKB-SubCell"/>
</dbReference>
<evidence type="ECO:0000256" key="13">
    <source>
        <dbReference type="ARBA" id="ARBA00034100"/>
    </source>
</evidence>
<evidence type="ECO:0000256" key="3">
    <source>
        <dbReference type="ARBA" id="ARBA00004642"/>
    </source>
</evidence>
<dbReference type="GO" id="GO:0007411">
    <property type="term" value="P:axon guidance"/>
    <property type="evidence" value="ECO:0007669"/>
    <property type="project" value="TreeGrafter"/>
</dbReference>
<keyword evidence="5" id="KW-0770">Synapse</keyword>
<dbReference type="OrthoDB" id="5990676at2759"/>
<feature type="region of interest" description="Disordered" evidence="14">
    <location>
        <begin position="155"/>
        <end position="183"/>
    </location>
</feature>
<dbReference type="GO" id="GO:0005509">
    <property type="term" value="F:calcium ion binding"/>
    <property type="evidence" value="ECO:0007669"/>
    <property type="project" value="InterPro"/>
</dbReference>
<evidence type="ECO:0000259" key="17">
    <source>
        <dbReference type="PROSITE" id="PS51699"/>
    </source>
</evidence>
<gene>
    <name evidence="18" type="ORF">TELCIR_09521</name>
</gene>
<keyword evidence="6" id="KW-0539">Nucleus</keyword>
<dbReference type="InterPro" id="IPR008465">
    <property type="entry name" value="DAG1_C"/>
</dbReference>
<evidence type="ECO:0000256" key="8">
    <source>
        <dbReference type="ARBA" id="ARBA00023567"/>
    </source>
</evidence>
<feature type="region of interest" description="Disordered" evidence="14">
    <location>
        <begin position="474"/>
        <end position="528"/>
    </location>
</feature>
<evidence type="ECO:0000256" key="11">
    <source>
        <dbReference type="ARBA" id="ARBA00030092"/>
    </source>
</evidence>
<evidence type="ECO:0000256" key="7">
    <source>
        <dbReference type="ARBA" id="ARBA00023257"/>
    </source>
</evidence>
<keyword evidence="19" id="KW-1185">Reference proteome</keyword>
<dbReference type="Proteomes" id="UP000230423">
    <property type="component" value="Unassembled WGS sequence"/>
</dbReference>
<dbReference type="EMBL" id="KZ346981">
    <property type="protein sequence ID" value="PIO68680.1"/>
    <property type="molecule type" value="Genomic_DNA"/>
</dbReference>
<dbReference type="Pfam" id="PF05454">
    <property type="entry name" value="DAG1"/>
    <property type="match status" value="1"/>
</dbReference>
<dbReference type="PANTHER" id="PTHR21559">
    <property type="entry name" value="DYSTROGLYCAN-RELATED"/>
    <property type="match status" value="1"/>
</dbReference>
<feature type="chain" id="PRO_5013789121" description="Dystroglycan 1" evidence="16">
    <location>
        <begin position="17"/>
        <end position="528"/>
    </location>
</feature>
<dbReference type="InterPro" id="IPR030398">
    <property type="entry name" value="SEA_DG_dom"/>
</dbReference>
<dbReference type="GO" id="GO:0021675">
    <property type="term" value="P:nerve development"/>
    <property type="evidence" value="ECO:0007669"/>
    <property type="project" value="TreeGrafter"/>
</dbReference>
<dbReference type="GO" id="GO:0005654">
    <property type="term" value="C:nucleoplasm"/>
    <property type="evidence" value="ECO:0007669"/>
    <property type="project" value="UniProtKB-SubCell"/>
</dbReference>
<evidence type="ECO:0000256" key="4">
    <source>
        <dbReference type="ARBA" id="ARBA00022553"/>
    </source>
</evidence>
<evidence type="ECO:0000256" key="12">
    <source>
        <dbReference type="ARBA" id="ARBA00031034"/>
    </source>
</evidence>